<evidence type="ECO:0000259" key="1">
    <source>
        <dbReference type="Pfam" id="PF23309"/>
    </source>
</evidence>
<proteinExistence type="predicted"/>
<accession>A0A915DPN1</accession>
<evidence type="ECO:0000313" key="2">
    <source>
        <dbReference type="Proteomes" id="UP000887574"/>
    </source>
</evidence>
<organism evidence="2 3">
    <name type="scientific">Ditylenchus dipsaci</name>
    <dbReference type="NCBI Taxonomy" id="166011"/>
    <lineage>
        <taxon>Eukaryota</taxon>
        <taxon>Metazoa</taxon>
        <taxon>Ecdysozoa</taxon>
        <taxon>Nematoda</taxon>
        <taxon>Chromadorea</taxon>
        <taxon>Rhabditida</taxon>
        <taxon>Tylenchina</taxon>
        <taxon>Tylenchomorpha</taxon>
        <taxon>Sphaerularioidea</taxon>
        <taxon>Anguinidae</taxon>
        <taxon>Anguininae</taxon>
        <taxon>Ditylenchus</taxon>
    </lineage>
</organism>
<evidence type="ECO:0000313" key="3">
    <source>
        <dbReference type="WBParaSite" id="jg22204"/>
    </source>
</evidence>
<dbReference type="InterPro" id="IPR055510">
    <property type="entry name" value="DUF7083"/>
</dbReference>
<protein>
    <recommendedName>
        <fullName evidence="1">DUF7083 domain-containing protein</fullName>
    </recommendedName>
</protein>
<feature type="domain" description="DUF7083" evidence="1">
    <location>
        <begin position="45"/>
        <end position="87"/>
    </location>
</feature>
<keyword evidence="2" id="KW-1185">Reference proteome</keyword>
<name>A0A915DPN1_9BILA</name>
<reference evidence="3" key="1">
    <citation type="submission" date="2022-11" db="UniProtKB">
        <authorList>
            <consortium name="WormBaseParasite"/>
        </authorList>
    </citation>
    <scope>IDENTIFICATION</scope>
</reference>
<dbReference type="Pfam" id="PF23309">
    <property type="entry name" value="DUF7083"/>
    <property type="match status" value="1"/>
</dbReference>
<dbReference type="Proteomes" id="UP000887574">
    <property type="component" value="Unplaced"/>
</dbReference>
<dbReference type="AlphaFoldDB" id="A0A915DPN1"/>
<sequence>MNPEVLQQILQQQQQQFLAALQAMQVQAQPLPANAQPNPAPIDRLMQSLSLRLSEFVYDPDENDTFDRWYARYQDVFTADAEMISKARPSSRLHPASRLSPGYPFRIHRGQESAATIQGRIGSVLYSVRMNGHLHQVMYLKSADVRFLPQVYLHSRWIKASSWKSPKTSYSSAPCQFRRPRRSNTECLFYWATKVNTPFPDCLVFVSANHVPSFTPRRSDRLPKPRRFLMVDPKKKSYELEEYGSSL</sequence>
<dbReference type="WBParaSite" id="jg22204">
    <property type="protein sequence ID" value="jg22204"/>
    <property type="gene ID" value="jg22204"/>
</dbReference>